<proteinExistence type="predicted"/>
<reference evidence="1" key="1">
    <citation type="submission" date="2022-01" db="EMBL/GenBank/DDBJ databases">
        <authorList>
            <person name="King R."/>
        </authorList>
    </citation>
    <scope>NUCLEOTIDE SEQUENCE</scope>
</reference>
<dbReference type="EMBL" id="OV651816">
    <property type="protein sequence ID" value="CAH1110210.1"/>
    <property type="molecule type" value="Genomic_DNA"/>
</dbReference>
<gene>
    <name evidence="1" type="ORF">PSYICH_LOCUS9917</name>
</gene>
<name>A0A9P0GHQ9_9CUCU</name>
<dbReference type="Proteomes" id="UP001153636">
    <property type="component" value="Chromosome 4"/>
</dbReference>
<sequence>MILKLYTTYMRPKIEFAQTIWDPYFVKGIERLEKVEGRVTKIPPTLEKNEYKWTSRYYTCDNIFQASTLRTLRDHLKKLDKEKWNGLPPETYSLSLEHKPVLVRVDKEFKEGRNNFIHYSFIVY</sequence>
<keyword evidence="2" id="KW-1185">Reference proteome</keyword>
<protein>
    <submittedName>
        <fullName evidence="1">Uncharacterized protein</fullName>
    </submittedName>
</protein>
<evidence type="ECO:0000313" key="1">
    <source>
        <dbReference type="EMBL" id="CAH1110210.1"/>
    </source>
</evidence>
<accession>A0A9P0GHQ9</accession>
<dbReference type="OrthoDB" id="6779393at2759"/>
<evidence type="ECO:0000313" key="2">
    <source>
        <dbReference type="Proteomes" id="UP001153636"/>
    </source>
</evidence>
<dbReference type="AlphaFoldDB" id="A0A9P0GHQ9"/>
<organism evidence="1 2">
    <name type="scientific">Psylliodes chrysocephalus</name>
    <dbReference type="NCBI Taxonomy" id="3402493"/>
    <lineage>
        <taxon>Eukaryota</taxon>
        <taxon>Metazoa</taxon>
        <taxon>Ecdysozoa</taxon>
        <taxon>Arthropoda</taxon>
        <taxon>Hexapoda</taxon>
        <taxon>Insecta</taxon>
        <taxon>Pterygota</taxon>
        <taxon>Neoptera</taxon>
        <taxon>Endopterygota</taxon>
        <taxon>Coleoptera</taxon>
        <taxon>Polyphaga</taxon>
        <taxon>Cucujiformia</taxon>
        <taxon>Chrysomeloidea</taxon>
        <taxon>Chrysomelidae</taxon>
        <taxon>Galerucinae</taxon>
        <taxon>Alticini</taxon>
        <taxon>Psylliodes</taxon>
    </lineage>
</organism>